<dbReference type="PANTHER" id="PTHR13504">
    <property type="entry name" value="FIDO DOMAIN-CONTAINING PROTEIN DDB_G0283145"/>
    <property type="match status" value="1"/>
</dbReference>
<dbReference type="PATRIC" id="fig|192952.21.peg.3617"/>
<dbReference type="PROSITE" id="PS51459">
    <property type="entry name" value="FIDO"/>
    <property type="match status" value="1"/>
</dbReference>
<evidence type="ECO:0000313" key="3">
    <source>
        <dbReference type="Proteomes" id="UP000000595"/>
    </source>
</evidence>
<accession>Q8PSG4</accession>
<dbReference type="InterPro" id="IPR040198">
    <property type="entry name" value="Fido_containing"/>
</dbReference>
<dbReference type="GeneID" id="24877839"/>
<dbReference type="PANTHER" id="PTHR13504:SF38">
    <property type="entry name" value="FIDO DOMAIN-CONTAINING PROTEIN"/>
    <property type="match status" value="1"/>
</dbReference>
<dbReference type="Gene3D" id="1.10.3290.10">
    <property type="entry name" value="Fido-like domain"/>
    <property type="match status" value="1"/>
</dbReference>
<name>Q8PSG4_METMA</name>
<feature type="domain" description="Fido" evidence="1">
    <location>
        <begin position="181"/>
        <end position="335"/>
    </location>
</feature>
<evidence type="ECO:0000259" key="1">
    <source>
        <dbReference type="PROSITE" id="PS51459"/>
    </source>
</evidence>
<evidence type="ECO:0000313" key="2">
    <source>
        <dbReference type="EMBL" id="AAM32811.1"/>
    </source>
</evidence>
<dbReference type="InterPro" id="IPR036390">
    <property type="entry name" value="WH_DNA-bd_sf"/>
</dbReference>
<reference evidence="2 3" key="1">
    <citation type="journal article" date="2002" name="J. Mol. Microbiol. Biotechnol.">
        <title>The genome of Methanosarcina mazei: evidence for lateral gene transfer between Bacteria and Archaea.</title>
        <authorList>
            <person name="Deppenmeier U."/>
            <person name="Johann A."/>
            <person name="Hartsch T."/>
            <person name="Merkl R."/>
            <person name="Schmitz R.A."/>
            <person name="Martinez-Arias R."/>
            <person name="Henne A."/>
            <person name="Wiezer A."/>
            <person name="Baumer S."/>
            <person name="Jacobi C."/>
            <person name="Bruggemann H."/>
            <person name="Lienard T."/>
            <person name="Christmann A."/>
            <person name="Bomeke M."/>
            <person name="Steckel S."/>
            <person name="Bhattacharyya A."/>
            <person name="Lykidis A."/>
            <person name="Overbeek R."/>
            <person name="Klenk H.P."/>
            <person name="Gunsalus R.P."/>
            <person name="Fritz H.J."/>
            <person name="Gottschalk G."/>
        </authorList>
    </citation>
    <scope>NUCLEOTIDE SEQUENCE [LARGE SCALE GENOMIC DNA]</scope>
    <source>
        <strain evidence="3">ATCC BAA-159 / DSM 3647 / Goe1 / Go1 / JCM 11833 / OCM 88</strain>
    </source>
</reference>
<sequence length="436" mass="51067">MIKADIMKIPVVPEFSKEALESAGKFLHDGQIEEITHRYNERYLHWEELKHRKLPLDPVTVWNLMKLSRELKAKSIKFGDWVFKYNLIDEFQEKLHILDKSAAGNLLSSLEALQDNRRKYIISSLMEEAIASSQIEGAATTREIAKRMLQEDRKPKSKDEKMIVNNYDTVKHIMNLKKEAITPEKILEIHRMITNGTLEKPEYEGSFRETNEIAVYSQDGTLLHRPVEYTKVPELVNQLCDFASSKDKEFIHPVIKGIIIHFLVGYIHPFNDGNGRTARALFYWYLLKNDYWLFEYMAVSRVINSSKKQYRNAYLYTESDRTPNDSGDLTYFIKYNLDCIKKALDDTLEYLERKQKEQVQALKIITESGNLTLRQAEILKQFLKKPEKPVTIKEIVTTYSVAYATARSDLFRLEELGYVEKRKAGKEFIFVYKRAY</sequence>
<dbReference type="RefSeq" id="WP_011035013.1">
    <property type="nucleotide sequence ID" value="NC_003901.1"/>
</dbReference>
<dbReference type="KEGG" id="mma:MM_3115"/>
<dbReference type="Pfam" id="PF02661">
    <property type="entry name" value="Fic"/>
    <property type="match status" value="1"/>
</dbReference>
<gene>
    <name evidence="2" type="ordered locus">MM_3115</name>
</gene>
<dbReference type="eggNOG" id="arCOG03111">
    <property type="taxonomic scope" value="Archaea"/>
</dbReference>
<dbReference type="AlphaFoldDB" id="Q8PSG4"/>
<dbReference type="SUPFAM" id="SSF46785">
    <property type="entry name" value="Winged helix' DNA-binding domain"/>
    <property type="match status" value="1"/>
</dbReference>
<dbReference type="InterPro" id="IPR036597">
    <property type="entry name" value="Fido-like_dom_sf"/>
</dbReference>
<dbReference type="SUPFAM" id="SSF140931">
    <property type="entry name" value="Fic-like"/>
    <property type="match status" value="1"/>
</dbReference>
<proteinExistence type="predicted"/>
<dbReference type="HOGENOM" id="CLU_038572_0_0_2"/>
<dbReference type="InterPro" id="IPR003812">
    <property type="entry name" value="Fido"/>
</dbReference>
<protein>
    <recommendedName>
        <fullName evidence="1">Fido domain-containing protein</fullName>
    </recommendedName>
</protein>
<dbReference type="EMBL" id="AE008384">
    <property type="protein sequence ID" value="AAM32811.1"/>
    <property type="molecule type" value="Genomic_DNA"/>
</dbReference>
<dbReference type="Proteomes" id="UP000000595">
    <property type="component" value="Chromosome"/>
</dbReference>
<organism evidence="2 3">
    <name type="scientific">Methanosarcina mazei (strain ATCC BAA-159 / DSM 3647 / Goe1 / Go1 / JCM 11833 / OCM 88)</name>
    <name type="common">Methanosarcina frisia</name>
    <dbReference type="NCBI Taxonomy" id="192952"/>
    <lineage>
        <taxon>Archaea</taxon>
        <taxon>Methanobacteriati</taxon>
        <taxon>Methanobacteriota</taxon>
        <taxon>Stenosarchaea group</taxon>
        <taxon>Methanomicrobia</taxon>
        <taxon>Methanosarcinales</taxon>
        <taxon>Methanosarcinaceae</taxon>
        <taxon>Methanosarcina</taxon>
    </lineage>
</organism>